<name>A0A8J9UYX3_9NEOP</name>
<dbReference type="EC" id="3.1.3.9" evidence="4"/>
<feature type="transmembrane region" description="Helical" evidence="13">
    <location>
        <begin position="115"/>
        <end position="133"/>
    </location>
</feature>
<dbReference type="OrthoDB" id="6416209at2759"/>
<evidence type="ECO:0000256" key="10">
    <source>
        <dbReference type="ARBA" id="ARBA00023136"/>
    </source>
</evidence>
<feature type="binding site" evidence="12">
    <location>
        <position position="79"/>
    </location>
    <ligand>
        <name>substrate</name>
    </ligand>
</feature>
<dbReference type="InterPro" id="IPR036938">
    <property type="entry name" value="PAP2/HPO_sf"/>
</dbReference>
<evidence type="ECO:0000256" key="8">
    <source>
        <dbReference type="ARBA" id="ARBA00022824"/>
    </source>
</evidence>
<comment type="similarity">
    <text evidence="3">Belongs to the glucose-6-phosphatase family.</text>
</comment>
<feature type="non-terminal residue" evidence="15">
    <location>
        <position position="358"/>
    </location>
</feature>
<feature type="domain" description="Phosphatidic acid phosphatase type 2/haloperoxidase" evidence="14">
    <location>
        <begin position="55"/>
        <end position="188"/>
    </location>
</feature>
<evidence type="ECO:0000256" key="2">
    <source>
        <dbReference type="ARBA" id="ARBA00004742"/>
    </source>
</evidence>
<proteinExistence type="inferred from homology"/>
<dbReference type="GO" id="GO:0006094">
    <property type="term" value="P:gluconeogenesis"/>
    <property type="evidence" value="ECO:0007669"/>
    <property type="project" value="UniProtKB-UniPathway"/>
</dbReference>
<feature type="transmembrane region" description="Helical" evidence="13">
    <location>
        <begin position="41"/>
        <end position="63"/>
    </location>
</feature>
<protein>
    <recommendedName>
        <fullName evidence="4">glucose-6-phosphatase</fullName>
        <ecNumber evidence="4">3.1.3.9</ecNumber>
    </recommendedName>
</protein>
<keyword evidence="8" id="KW-0256">Endoplasmic reticulum</keyword>
<evidence type="ECO:0000259" key="14">
    <source>
        <dbReference type="SMART" id="SM00014"/>
    </source>
</evidence>
<dbReference type="GO" id="GO:0051156">
    <property type="term" value="P:glucose 6-phosphate metabolic process"/>
    <property type="evidence" value="ECO:0007669"/>
    <property type="project" value="TreeGrafter"/>
</dbReference>
<evidence type="ECO:0000313" key="16">
    <source>
        <dbReference type="Proteomes" id="UP000838878"/>
    </source>
</evidence>
<evidence type="ECO:0000256" key="3">
    <source>
        <dbReference type="ARBA" id="ARBA00009266"/>
    </source>
</evidence>
<evidence type="ECO:0000256" key="13">
    <source>
        <dbReference type="SAM" id="Phobius"/>
    </source>
</evidence>
<evidence type="ECO:0000256" key="9">
    <source>
        <dbReference type="ARBA" id="ARBA00022989"/>
    </source>
</evidence>
<keyword evidence="16" id="KW-1185">Reference proteome</keyword>
<sequence length="358" mass="41297">MEQIYALGVSCIELVQYWFEDYAEYFETVNQFSDPHNIFEVLFPLISIVDSVFASQLLLVLAFGSWMNSVMKWWLLEDRPYWWVQETSYYNTDKPQLLQTTQTCMTGPGNPSGHSSTAASVLILAVMWISHVFNDRKWDVWWWKYITYPMFAIALGSVILARMFVATHFPHQCFLGVLLGLFLSPALCIYVTDPFIWQYGPHASMPQKTVVVWHTISALAAILIGVVTYYSLILCGVDPHYTVKLAFRWCRHPDSIHVSTTPMFGMVRWTANLLGWAVCVSPEIAKYRHYTKNRSLIISIFATAASVYGLKQFELNITKASAFRFYSLHFILNVIRPSFLMRLIPALSMWPYGKEKVQ</sequence>
<evidence type="ECO:0000313" key="15">
    <source>
        <dbReference type="EMBL" id="CAH0717005.1"/>
    </source>
</evidence>
<feature type="binding site" evidence="12">
    <location>
        <position position="162"/>
    </location>
    <ligand>
        <name>substrate</name>
    </ligand>
</feature>
<dbReference type="Proteomes" id="UP000838878">
    <property type="component" value="Chromosome 11"/>
</dbReference>
<dbReference type="GO" id="GO:0004346">
    <property type="term" value="F:glucose-6-phosphatase activity"/>
    <property type="evidence" value="ECO:0007669"/>
    <property type="project" value="UniProtKB-EC"/>
</dbReference>
<dbReference type="EMBL" id="OV170231">
    <property type="protein sequence ID" value="CAH0717005.1"/>
    <property type="molecule type" value="Genomic_DNA"/>
</dbReference>
<dbReference type="InterPro" id="IPR016275">
    <property type="entry name" value="Glucose-6-phosphatase"/>
</dbReference>
<evidence type="ECO:0000256" key="4">
    <source>
        <dbReference type="ARBA" id="ARBA00012634"/>
    </source>
</evidence>
<dbReference type="PANTHER" id="PTHR12591">
    <property type="entry name" value="GLUCOSE-6-PHOSPHATASE"/>
    <property type="match status" value="1"/>
</dbReference>
<dbReference type="Pfam" id="PF01569">
    <property type="entry name" value="PAP2"/>
    <property type="match status" value="1"/>
</dbReference>
<feature type="transmembrane region" description="Helical" evidence="13">
    <location>
        <begin position="145"/>
        <end position="165"/>
    </location>
</feature>
<dbReference type="GO" id="GO:0005789">
    <property type="term" value="C:endoplasmic reticulum membrane"/>
    <property type="evidence" value="ECO:0007669"/>
    <property type="project" value="UniProtKB-SubCell"/>
</dbReference>
<keyword evidence="7" id="KW-0378">Hydrolase</keyword>
<gene>
    <name evidence="15" type="ORF">BINO364_LOCUS3660</name>
</gene>
<evidence type="ECO:0000256" key="6">
    <source>
        <dbReference type="ARBA" id="ARBA00022692"/>
    </source>
</evidence>
<comment type="subcellular location">
    <subcellularLocation>
        <location evidence="1">Endoplasmic reticulum membrane</location>
        <topology evidence="1">Multi-pass membrane protein</topology>
    </subcellularLocation>
</comment>
<keyword evidence="5" id="KW-0312">Gluconeogenesis</keyword>
<dbReference type="InterPro" id="IPR000326">
    <property type="entry name" value="PAP2/HPO"/>
</dbReference>
<evidence type="ECO:0000256" key="7">
    <source>
        <dbReference type="ARBA" id="ARBA00022801"/>
    </source>
</evidence>
<evidence type="ECO:0000256" key="12">
    <source>
        <dbReference type="PIRSR" id="PIRSR000905-2"/>
    </source>
</evidence>
<reference evidence="15" key="1">
    <citation type="submission" date="2021-12" db="EMBL/GenBank/DDBJ databases">
        <authorList>
            <person name="Martin H S."/>
        </authorList>
    </citation>
    <scope>NUCLEOTIDE SEQUENCE</scope>
</reference>
<dbReference type="SUPFAM" id="SSF48317">
    <property type="entry name" value="Acid phosphatase/Vanadium-dependent haloperoxidase"/>
    <property type="match status" value="1"/>
</dbReference>
<feature type="transmembrane region" description="Helical" evidence="13">
    <location>
        <begin position="212"/>
        <end position="235"/>
    </location>
</feature>
<comment type="pathway">
    <text evidence="2">Carbohydrate biosynthesis; gluconeogenesis.</text>
</comment>
<dbReference type="PANTHER" id="PTHR12591:SF0">
    <property type="entry name" value="FI19814P1"/>
    <property type="match status" value="1"/>
</dbReference>
<evidence type="ECO:0000256" key="11">
    <source>
        <dbReference type="PIRSR" id="PIRSR000905-1"/>
    </source>
</evidence>
<keyword evidence="10 13" id="KW-0472">Membrane</keyword>
<keyword evidence="6 13" id="KW-0812">Transmembrane</keyword>
<dbReference type="PIRSF" id="PIRSF000905">
    <property type="entry name" value="Glucose-6-phosphatase"/>
    <property type="match status" value="1"/>
</dbReference>
<feature type="active site" description="Nucleophile" evidence="11">
    <location>
        <position position="168"/>
    </location>
</feature>
<keyword evidence="9 13" id="KW-1133">Transmembrane helix</keyword>
<dbReference type="SMART" id="SM00014">
    <property type="entry name" value="acidPPc"/>
    <property type="match status" value="1"/>
</dbReference>
<evidence type="ECO:0000256" key="5">
    <source>
        <dbReference type="ARBA" id="ARBA00022432"/>
    </source>
</evidence>
<dbReference type="AlphaFoldDB" id="A0A8J9UYX3"/>
<feature type="active site" description="Proton donor" evidence="11">
    <location>
        <position position="114"/>
    </location>
</feature>
<evidence type="ECO:0000256" key="1">
    <source>
        <dbReference type="ARBA" id="ARBA00004477"/>
    </source>
</evidence>
<dbReference type="UniPathway" id="UPA00138"/>
<accession>A0A8J9UYX3</accession>
<feature type="transmembrane region" description="Helical" evidence="13">
    <location>
        <begin position="172"/>
        <end position="192"/>
    </location>
</feature>
<organism evidence="15 16">
    <name type="scientific">Brenthis ino</name>
    <name type="common">lesser marbled fritillary</name>
    <dbReference type="NCBI Taxonomy" id="405034"/>
    <lineage>
        <taxon>Eukaryota</taxon>
        <taxon>Metazoa</taxon>
        <taxon>Ecdysozoa</taxon>
        <taxon>Arthropoda</taxon>
        <taxon>Hexapoda</taxon>
        <taxon>Insecta</taxon>
        <taxon>Pterygota</taxon>
        <taxon>Neoptera</taxon>
        <taxon>Endopterygota</taxon>
        <taxon>Lepidoptera</taxon>
        <taxon>Glossata</taxon>
        <taxon>Ditrysia</taxon>
        <taxon>Papilionoidea</taxon>
        <taxon>Nymphalidae</taxon>
        <taxon>Heliconiinae</taxon>
        <taxon>Argynnini</taxon>
        <taxon>Brenthis</taxon>
    </lineage>
</organism>
<dbReference type="Gene3D" id="1.20.144.10">
    <property type="entry name" value="Phosphatidic acid phosphatase type 2/haloperoxidase"/>
    <property type="match status" value="1"/>
</dbReference>